<name>A0A3L6ZPF5_9MICO</name>
<accession>A0A3L6ZPF5</accession>
<comment type="caution">
    <text evidence="2">The sequence shown here is derived from an EMBL/GenBank/DDBJ whole genome shotgun (WGS) entry which is preliminary data.</text>
</comment>
<reference evidence="2 3" key="1">
    <citation type="submission" date="2018-10" db="EMBL/GenBank/DDBJ databases">
        <authorList>
            <person name="Li J."/>
        </authorList>
    </citation>
    <scope>NUCLEOTIDE SEQUENCE [LARGE SCALE GENOMIC DNA]</scope>
    <source>
        <strain evidence="2 3">CCTCC AB209002</strain>
    </source>
</reference>
<gene>
    <name evidence="2" type="ORF">D9V29_11485</name>
</gene>
<feature type="region of interest" description="Disordered" evidence="1">
    <location>
        <begin position="39"/>
        <end position="72"/>
    </location>
</feature>
<organism evidence="2 3">
    <name type="scientific">Mycetocola manganoxydans</name>
    <dbReference type="NCBI Taxonomy" id="699879"/>
    <lineage>
        <taxon>Bacteria</taxon>
        <taxon>Bacillati</taxon>
        <taxon>Actinomycetota</taxon>
        <taxon>Actinomycetes</taxon>
        <taxon>Micrococcales</taxon>
        <taxon>Microbacteriaceae</taxon>
        <taxon>Mycetocola</taxon>
    </lineage>
</organism>
<evidence type="ECO:0000256" key="1">
    <source>
        <dbReference type="SAM" id="MobiDB-lite"/>
    </source>
</evidence>
<proteinExistence type="predicted"/>
<evidence type="ECO:0000313" key="3">
    <source>
        <dbReference type="Proteomes" id="UP000270299"/>
    </source>
</evidence>
<sequence>MTHRSIHRKTLKTGPIHHTLSFKAHASDELWRFGTSIGPKGSLAQPIGPKRSLAASTNDPEGPFAPTSHPLG</sequence>
<evidence type="ECO:0000313" key="2">
    <source>
        <dbReference type="EMBL" id="RLP69834.1"/>
    </source>
</evidence>
<keyword evidence="3" id="KW-1185">Reference proteome</keyword>
<protein>
    <submittedName>
        <fullName evidence="2">Uncharacterized protein</fullName>
    </submittedName>
</protein>
<dbReference type="AlphaFoldDB" id="A0A3L6ZPF5"/>
<dbReference type="Proteomes" id="UP000270299">
    <property type="component" value="Unassembled WGS sequence"/>
</dbReference>
<dbReference type="EMBL" id="RCUV01000012">
    <property type="protein sequence ID" value="RLP69834.1"/>
    <property type="molecule type" value="Genomic_DNA"/>
</dbReference>